<dbReference type="PIRSF" id="PIRSF015283">
    <property type="entry name" value="Regulatory_RpfE"/>
    <property type="match status" value="1"/>
</dbReference>
<dbReference type="AlphaFoldDB" id="A0A3M8T2U0"/>
<proteinExistence type="predicted"/>
<accession>A0A3M8T2U0</accession>
<sequence length="317" mass="34469">MATVTLLLPAPARFGAQRLPESLAARLGKADRQVFDGEPLARVFDVLPRGWPIAAVSRQLDVGDAAMSSWVRADPAYVRPDINGARLLAYGRALGLTAADTDALLPALKPLFGDAGFLIDAPRPDRWYLRLPLGAKLPVFTAPEAALGEDLFEHLPGLEADAGNEARRFRSLLSEAQVVLHNHPHNAARSAAGLAPVNSLWFWGSGRLPDHVRSPFDAIASDDEGVQSFASLAGKQAQSLPPAWAPLSEAGEGDRLFDLRHLRDLAVLDAAWCAPLLTDLAAGRLQRVSLDFGGRRFDLEHGQRWRFWRRALRALPA</sequence>
<evidence type="ECO:0000313" key="2">
    <source>
        <dbReference type="Proteomes" id="UP000267049"/>
    </source>
</evidence>
<name>A0A3M8T2U0_9GAMM</name>
<organism evidence="1 2">
    <name type="scientific">Montanilutibacter psychrotolerans</name>
    <dbReference type="NCBI Taxonomy" id="1327343"/>
    <lineage>
        <taxon>Bacteria</taxon>
        <taxon>Pseudomonadati</taxon>
        <taxon>Pseudomonadota</taxon>
        <taxon>Gammaproteobacteria</taxon>
        <taxon>Lysobacterales</taxon>
        <taxon>Lysobacteraceae</taxon>
        <taxon>Montanilutibacter</taxon>
    </lineage>
</organism>
<dbReference type="Proteomes" id="UP000267049">
    <property type="component" value="Unassembled WGS sequence"/>
</dbReference>
<evidence type="ECO:0000313" key="1">
    <source>
        <dbReference type="EMBL" id="RNF85440.1"/>
    </source>
</evidence>
<dbReference type="OrthoDB" id="5295974at2"/>
<keyword evidence="2" id="KW-1185">Reference proteome</keyword>
<reference evidence="1 2" key="1">
    <citation type="submission" date="2018-11" db="EMBL/GenBank/DDBJ databases">
        <title>Lysobacter cryohumiis sp. nov., isolated from soil in the Tianshan Mountains, Xinjiang, China.</title>
        <authorList>
            <person name="Luo Y."/>
            <person name="Sheng H."/>
        </authorList>
    </citation>
    <scope>NUCLEOTIDE SEQUENCE [LARGE SCALE GENOMIC DNA]</scope>
    <source>
        <strain evidence="1 2">ZS60</strain>
    </source>
</reference>
<dbReference type="RefSeq" id="WP_123087223.1">
    <property type="nucleotide sequence ID" value="NZ_RIBS01000002.1"/>
</dbReference>
<protein>
    <submittedName>
        <fullName evidence="1">Phosphoglycerate mutase</fullName>
    </submittedName>
</protein>
<comment type="caution">
    <text evidence="1">The sequence shown here is derived from an EMBL/GenBank/DDBJ whole genome shotgun (WGS) entry which is preliminary data.</text>
</comment>
<gene>
    <name evidence="1" type="ORF">EER27_06695</name>
</gene>
<dbReference type="EMBL" id="RIBS01000002">
    <property type="protein sequence ID" value="RNF85440.1"/>
    <property type="molecule type" value="Genomic_DNA"/>
</dbReference>
<dbReference type="InterPro" id="IPR016631">
    <property type="entry name" value="Regulatory_RpfE"/>
</dbReference>